<comment type="pathway">
    <text evidence="3">Porphyrin-containing compound metabolism; protoporphyrin-IX biosynthesis; 5-aminolevulinate from L-glutamyl-tRNA(Glu): step 2/2.</text>
</comment>
<keyword evidence="9" id="KW-0627">Porphyrin biosynthesis</keyword>
<dbReference type="CDD" id="cd00610">
    <property type="entry name" value="OAT_like"/>
    <property type="match status" value="1"/>
</dbReference>
<protein>
    <recommendedName>
        <fullName evidence="6">Glutamate-1-semialdehyde 2,1-aminomutase</fullName>
        <ecNumber evidence="5">5.4.3.8</ecNumber>
    </recommendedName>
    <alternativeName>
        <fullName evidence="10">Glutamate-1-semialdehyde aminotransferase</fullName>
    </alternativeName>
</protein>
<dbReference type="NCBIfam" id="NF000818">
    <property type="entry name" value="PRK00062.1"/>
    <property type="match status" value="1"/>
</dbReference>
<dbReference type="EC" id="5.4.3.8" evidence="5"/>
<dbReference type="InterPro" id="IPR049704">
    <property type="entry name" value="Aminotrans_3_PPA_site"/>
</dbReference>
<dbReference type="Proteomes" id="UP001596398">
    <property type="component" value="Unassembled WGS sequence"/>
</dbReference>
<dbReference type="InterPro" id="IPR015421">
    <property type="entry name" value="PyrdxlP-dep_Trfase_major"/>
</dbReference>
<dbReference type="Pfam" id="PF00202">
    <property type="entry name" value="Aminotran_3"/>
    <property type="match status" value="1"/>
</dbReference>
<proteinExistence type="inferred from homology"/>
<reference evidence="12 13" key="1">
    <citation type="journal article" date="2019" name="Int. J. Syst. Evol. Microbiol.">
        <title>The Global Catalogue of Microorganisms (GCM) 10K type strain sequencing project: providing services to taxonomists for standard genome sequencing and annotation.</title>
        <authorList>
            <consortium name="The Broad Institute Genomics Platform"/>
            <consortium name="The Broad Institute Genome Sequencing Center for Infectious Disease"/>
            <person name="Wu L."/>
            <person name="Ma J."/>
        </authorList>
    </citation>
    <scope>NUCLEOTIDE SEQUENCE [LARGE SCALE GENOMIC DNA]</scope>
    <source>
        <strain evidence="12 13">DT85</strain>
    </source>
</reference>
<evidence type="ECO:0000256" key="4">
    <source>
        <dbReference type="ARBA" id="ARBA00008981"/>
    </source>
</evidence>
<name>A0ABD5ZPG2_9EURY</name>
<dbReference type="InterPro" id="IPR015424">
    <property type="entry name" value="PyrdxlP-dep_Trfase"/>
</dbReference>
<dbReference type="PROSITE" id="PS00600">
    <property type="entry name" value="AA_TRANSFER_CLASS_3"/>
    <property type="match status" value="1"/>
</dbReference>
<comment type="caution">
    <text evidence="12">The sequence shown here is derived from an EMBL/GenBank/DDBJ whole genome shotgun (WGS) entry which is preliminary data.</text>
</comment>
<dbReference type="RefSeq" id="WP_276233376.1">
    <property type="nucleotide sequence ID" value="NZ_CP119802.1"/>
</dbReference>
<dbReference type="SUPFAM" id="SSF53383">
    <property type="entry name" value="PLP-dependent transferases"/>
    <property type="match status" value="1"/>
</dbReference>
<evidence type="ECO:0000256" key="8">
    <source>
        <dbReference type="ARBA" id="ARBA00023235"/>
    </source>
</evidence>
<evidence type="ECO:0000256" key="7">
    <source>
        <dbReference type="ARBA" id="ARBA00022898"/>
    </source>
</evidence>
<dbReference type="PANTHER" id="PTHR43713">
    <property type="entry name" value="GLUTAMATE-1-SEMIALDEHYDE 2,1-AMINOMUTASE"/>
    <property type="match status" value="1"/>
</dbReference>
<dbReference type="Gene3D" id="3.40.640.10">
    <property type="entry name" value="Type I PLP-dependent aspartate aminotransferase-like (Major domain)"/>
    <property type="match status" value="1"/>
</dbReference>
<evidence type="ECO:0000256" key="10">
    <source>
        <dbReference type="ARBA" id="ARBA00031365"/>
    </source>
</evidence>
<evidence type="ECO:0000256" key="2">
    <source>
        <dbReference type="ARBA" id="ARBA00001933"/>
    </source>
</evidence>
<comment type="similarity">
    <text evidence="4">Belongs to the class-III pyridoxal-phosphate-dependent aminotransferase family. HemL subfamily.</text>
</comment>
<evidence type="ECO:0000313" key="13">
    <source>
        <dbReference type="Proteomes" id="UP001596398"/>
    </source>
</evidence>
<dbReference type="GO" id="GO:0042286">
    <property type="term" value="F:glutamate-1-semialdehyde 2,1-aminomutase activity"/>
    <property type="evidence" value="ECO:0007669"/>
    <property type="project" value="UniProtKB-EC"/>
</dbReference>
<organism evidence="12 13">
    <name type="scientific">Halosegnis marinus</name>
    <dbReference type="NCBI Taxonomy" id="3034023"/>
    <lineage>
        <taxon>Archaea</taxon>
        <taxon>Methanobacteriati</taxon>
        <taxon>Methanobacteriota</taxon>
        <taxon>Stenosarchaea group</taxon>
        <taxon>Halobacteria</taxon>
        <taxon>Halobacteriales</taxon>
        <taxon>Natronomonadaceae</taxon>
        <taxon>Halosegnis</taxon>
    </lineage>
</organism>
<dbReference type="GO" id="GO:0006779">
    <property type="term" value="P:porphyrin-containing compound biosynthetic process"/>
    <property type="evidence" value="ECO:0007669"/>
    <property type="project" value="UniProtKB-KW"/>
</dbReference>
<dbReference type="PANTHER" id="PTHR43713:SF3">
    <property type="entry name" value="GLUTAMATE-1-SEMIALDEHYDE 2,1-AMINOMUTASE 1, CHLOROPLASTIC-RELATED"/>
    <property type="match status" value="1"/>
</dbReference>
<gene>
    <name evidence="12" type="ORF">ACFQJ4_07960</name>
</gene>
<dbReference type="EMBL" id="JBHTAP010000001">
    <property type="protein sequence ID" value="MFC7235245.1"/>
    <property type="molecule type" value="Genomic_DNA"/>
</dbReference>
<dbReference type="InterPro" id="IPR005814">
    <property type="entry name" value="Aminotrans_3"/>
</dbReference>
<dbReference type="InterPro" id="IPR015422">
    <property type="entry name" value="PyrdxlP-dep_Trfase_small"/>
</dbReference>
<accession>A0ABD5ZPG2</accession>
<keyword evidence="13" id="KW-1185">Reference proteome</keyword>
<keyword evidence="8 12" id="KW-0413">Isomerase</keyword>
<evidence type="ECO:0000256" key="3">
    <source>
        <dbReference type="ARBA" id="ARBA00004819"/>
    </source>
</evidence>
<evidence type="ECO:0000256" key="11">
    <source>
        <dbReference type="RuleBase" id="RU003560"/>
    </source>
</evidence>
<sequence length="446" mass="48408">MTHERTREIYDRALSVLPGGVNSAVRAAPQPYPLFARKGDGGHVVDADGNRYVDWIQGLGPLLYGHDLPEPVTAAVQKRVAEGPVFGMPTELEVEHAEFVTRHVPSVEMIRFVNSGTEATVSAVRLARAVTERNKVVVMQGGYHGAQESTLVEGDADHPKPSTHGIPQSFAKHTLPVPFNDAEAAKDVFEEHGDDIAGVLVEPVQANSGIAYPVDGYHETLADLCEEYGSLLVWDEVITGFRVGGLGCAQSKFDIDPDVTTFGKIIGGGFPVGAIGGKTEYVEQFTPSGDVFQAGTFSGHPAAMAAGLEGLKYAAEHDVYDHVNDLGRRLREGLSEIVAERAPEYTVVGTDSIFKVAFTRADAPPQDDCCANGCRQDPECARFGACPKRGTDAARMETDRYARLFRPAMRDDGVLVSQNQYEANFVSYAHTEEDVERTLDAYREHL</sequence>
<dbReference type="AlphaFoldDB" id="A0ABD5ZPG2"/>
<keyword evidence="7 11" id="KW-0663">Pyridoxal phosphate</keyword>
<evidence type="ECO:0000256" key="6">
    <source>
        <dbReference type="ARBA" id="ARBA00015416"/>
    </source>
</evidence>
<dbReference type="GeneID" id="79266935"/>
<dbReference type="Gene3D" id="3.90.1150.10">
    <property type="entry name" value="Aspartate Aminotransferase, domain 1"/>
    <property type="match status" value="1"/>
</dbReference>
<dbReference type="FunFam" id="3.40.640.10:FF:000021">
    <property type="entry name" value="Glutamate-1-semialdehyde 2,1-aminomutase"/>
    <property type="match status" value="1"/>
</dbReference>
<comment type="cofactor">
    <cofactor evidence="2">
        <name>pyridoxal 5'-phosphate</name>
        <dbReference type="ChEBI" id="CHEBI:597326"/>
    </cofactor>
</comment>
<evidence type="ECO:0000256" key="5">
    <source>
        <dbReference type="ARBA" id="ARBA00012143"/>
    </source>
</evidence>
<comment type="catalytic activity">
    <reaction evidence="1">
        <text>(S)-4-amino-5-oxopentanoate = 5-aminolevulinate</text>
        <dbReference type="Rhea" id="RHEA:14265"/>
        <dbReference type="ChEBI" id="CHEBI:57501"/>
        <dbReference type="ChEBI" id="CHEBI:356416"/>
        <dbReference type="EC" id="5.4.3.8"/>
    </reaction>
</comment>
<evidence type="ECO:0000256" key="9">
    <source>
        <dbReference type="ARBA" id="ARBA00023244"/>
    </source>
</evidence>
<evidence type="ECO:0000313" key="12">
    <source>
        <dbReference type="EMBL" id="MFC7235245.1"/>
    </source>
</evidence>
<evidence type="ECO:0000256" key="1">
    <source>
        <dbReference type="ARBA" id="ARBA00001579"/>
    </source>
</evidence>